<comment type="subunit">
    <text evidence="2">Binds SCAR.</text>
</comment>
<evidence type="ECO:0000313" key="6">
    <source>
        <dbReference type="Proteomes" id="UP000008022"/>
    </source>
</evidence>
<protein>
    <recommendedName>
        <fullName evidence="7">Protein ABIL3</fullName>
    </recommendedName>
</protein>
<comment type="function">
    <text evidence="3">Involved in regulation of actin and microtubule organization. Part of a WAVE complex that activates the Arp2/3 complex.</text>
</comment>
<sequence>MVEAVASFRRGGVGIAGMSSSTLEEVQMQETLIFSDTIKDLKMLKSQLYSAAEYFELAYTQEDDKQEVMNNLKEYSVKALVNTVDHLGSISFKVSSLIDQRFDEVDDTNLRVSCIHQRAQVSQACMDKEGLSQQSLVITAPKYHKRYILPAAAASQAKAKEKQPSFSKLRSIARAPSQRARSSSPAQRPPSENTIPTKRADKRSESPIPRTTPLTRSGSLPQKPSLLKTSSVRVQMHTSEHKKLASVRSQADRNDDKEGEQTPKKGKKFLKSLLSRRKSRKEEPLPCYFDDY</sequence>
<evidence type="ECO:0008006" key="7">
    <source>
        <dbReference type="Google" id="ProtNLM"/>
    </source>
</evidence>
<dbReference type="OMA" id="ERIDHKE"/>
<reference evidence="6" key="1">
    <citation type="submission" date="2013-06" db="EMBL/GenBank/DDBJ databases">
        <authorList>
            <person name="Zhao Q."/>
        </authorList>
    </citation>
    <scope>NUCLEOTIDE SEQUENCE</scope>
    <source>
        <strain evidence="6">cv. W1943</strain>
    </source>
</reference>
<reference evidence="5" key="2">
    <citation type="submission" date="2015-06" db="UniProtKB">
        <authorList>
            <consortium name="EnsemblPlants"/>
        </authorList>
    </citation>
    <scope>IDENTIFICATION</scope>
</reference>
<organism evidence="5 6">
    <name type="scientific">Oryza rufipogon</name>
    <name type="common">Brownbeard rice</name>
    <name type="synonym">Asian wild rice</name>
    <dbReference type="NCBI Taxonomy" id="4529"/>
    <lineage>
        <taxon>Eukaryota</taxon>
        <taxon>Viridiplantae</taxon>
        <taxon>Streptophyta</taxon>
        <taxon>Embryophyta</taxon>
        <taxon>Tracheophyta</taxon>
        <taxon>Spermatophyta</taxon>
        <taxon>Magnoliopsida</taxon>
        <taxon>Liliopsida</taxon>
        <taxon>Poales</taxon>
        <taxon>Poaceae</taxon>
        <taxon>BOP clade</taxon>
        <taxon>Oryzoideae</taxon>
        <taxon>Oryzeae</taxon>
        <taxon>Oryzinae</taxon>
        <taxon>Oryza</taxon>
    </lineage>
</organism>
<accession>A0A0E0MXX1</accession>
<name>A0A0E0MXX1_ORYRU</name>
<feature type="compositionally biased region" description="Basic residues" evidence="4">
    <location>
        <begin position="264"/>
        <end position="279"/>
    </location>
</feature>
<dbReference type="Gene3D" id="6.10.140.1620">
    <property type="match status" value="1"/>
</dbReference>
<feature type="compositionally biased region" description="Low complexity" evidence="4">
    <location>
        <begin position="173"/>
        <end position="191"/>
    </location>
</feature>
<dbReference type="Proteomes" id="UP000008022">
    <property type="component" value="Unassembled WGS sequence"/>
</dbReference>
<evidence type="ECO:0000256" key="1">
    <source>
        <dbReference type="ARBA" id="ARBA00010020"/>
    </source>
</evidence>
<dbReference type="PANTHER" id="PTHR10460">
    <property type="entry name" value="ABL INTERACTOR FAMILY MEMBER"/>
    <property type="match status" value="1"/>
</dbReference>
<dbReference type="eggNOG" id="ENOG502R3IQ">
    <property type="taxonomic scope" value="Eukaryota"/>
</dbReference>
<dbReference type="InterPro" id="IPR028457">
    <property type="entry name" value="ABI"/>
</dbReference>
<feature type="region of interest" description="Disordered" evidence="4">
    <location>
        <begin position="154"/>
        <end position="292"/>
    </location>
</feature>
<evidence type="ECO:0000313" key="5">
    <source>
        <dbReference type="EnsemblPlants" id="ORUFI01G21640.1"/>
    </source>
</evidence>
<comment type="similarity">
    <text evidence="1">Belongs to the ABI family.</text>
</comment>
<feature type="compositionally biased region" description="Polar residues" evidence="4">
    <location>
        <begin position="212"/>
        <end position="237"/>
    </location>
</feature>
<evidence type="ECO:0000256" key="4">
    <source>
        <dbReference type="SAM" id="MobiDB-lite"/>
    </source>
</evidence>
<evidence type="ECO:0000256" key="3">
    <source>
        <dbReference type="ARBA" id="ARBA00025223"/>
    </source>
</evidence>
<dbReference type="AlphaFoldDB" id="A0A0E0MXX1"/>
<dbReference type="Gramene" id="ORUFI01G21640.1">
    <property type="protein sequence ID" value="ORUFI01G21640.1"/>
    <property type="gene ID" value="ORUFI01G21640"/>
</dbReference>
<dbReference type="STRING" id="4529.A0A0E0MXX1"/>
<feature type="compositionally biased region" description="Basic and acidic residues" evidence="4">
    <location>
        <begin position="250"/>
        <end position="263"/>
    </location>
</feature>
<keyword evidence="6" id="KW-1185">Reference proteome</keyword>
<dbReference type="HOGENOM" id="CLU_054853_1_0_1"/>
<dbReference type="PANTHER" id="PTHR10460:SF62">
    <property type="entry name" value="PROTEIN ABIL2-RELATED"/>
    <property type="match status" value="1"/>
</dbReference>
<dbReference type="EnsemblPlants" id="ORUFI01G21640.1">
    <property type="protein sequence ID" value="ORUFI01G21640.1"/>
    <property type="gene ID" value="ORUFI01G21640"/>
</dbReference>
<proteinExistence type="inferred from homology"/>
<evidence type="ECO:0000256" key="2">
    <source>
        <dbReference type="ARBA" id="ARBA00011513"/>
    </source>
</evidence>